<dbReference type="AlphaFoldDB" id="A0AAV8WP00"/>
<gene>
    <name evidence="1" type="ORF">NQ314_019306</name>
</gene>
<dbReference type="Proteomes" id="UP001162156">
    <property type="component" value="Unassembled WGS sequence"/>
</dbReference>
<proteinExistence type="predicted"/>
<comment type="caution">
    <text evidence="1">The sequence shown here is derived from an EMBL/GenBank/DDBJ whole genome shotgun (WGS) entry which is preliminary data.</text>
</comment>
<evidence type="ECO:0000313" key="2">
    <source>
        <dbReference type="Proteomes" id="UP001162156"/>
    </source>
</evidence>
<sequence length="68" mass="7700">MDPMWAIVTVVEEGTIALTQQLSLFNELGALRQPINIHNPFVPQRSHIENSQVRKLLTTLGNKFMSPK</sequence>
<dbReference type="EMBL" id="JANEYF010005446">
    <property type="protein sequence ID" value="KAJ8928159.1"/>
    <property type="molecule type" value="Genomic_DNA"/>
</dbReference>
<reference evidence="1" key="1">
    <citation type="journal article" date="2023" name="Insect Mol. Biol.">
        <title>Genome sequencing provides insights into the evolution of gene families encoding plant cell wall-degrading enzymes in longhorned beetles.</title>
        <authorList>
            <person name="Shin N.R."/>
            <person name="Okamura Y."/>
            <person name="Kirsch R."/>
            <person name="Pauchet Y."/>
        </authorList>
    </citation>
    <scope>NUCLEOTIDE SEQUENCE</scope>
    <source>
        <strain evidence="1">RBIC_L_NR</strain>
    </source>
</reference>
<name>A0AAV8WP00_9CUCU</name>
<evidence type="ECO:0000313" key="1">
    <source>
        <dbReference type="EMBL" id="KAJ8928159.1"/>
    </source>
</evidence>
<accession>A0AAV8WP00</accession>
<protein>
    <submittedName>
        <fullName evidence="1">Uncharacterized protein</fullName>
    </submittedName>
</protein>
<keyword evidence="2" id="KW-1185">Reference proteome</keyword>
<organism evidence="1 2">
    <name type="scientific">Rhamnusium bicolor</name>
    <dbReference type="NCBI Taxonomy" id="1586634"/>
    <lineage>
        <taxon>Eukaryota</taxon>
        <taxon>Metazoa</taxon>
        <taxon>Ecdysozoa</taxon>
        <taxon>Arthropoda</taxon>
        <taxon>Hexapoda</taxon>
        <taxon>Insecta</taxon>
        <taxon>Pterygota</taxon>
        <taxon>Neoptera</taxon>
        <taxon>Endopterygota</taxon>
        <taxon>Coleoptera</taxon>
        <taxon>Polyphaga</taxon>
        <taxon>Cucujiformia</taxon>
        <taxon>Chrysomeloidea</taxon>
        <taxon>Cerambycidae</taxon>
        <taxon>Lepturinae</taxon>
        <taxon>Rhagiini</taxon>
        <taxon>Rhamnusium</taxon>
    </lineage>
</organism>